<comment type="caution">
    <text evidence="3">The sequence shown here is derived from an EMBL/GenBank/DDBJ whole genome shotgun (WGS) entry which is preliminary data.</text>
</comment>
<protein>
    <recommendedName>
        <fullName evidence="5">Protein TolB</fullName>
    </recommendedName>
</protein>
<dbReference type="AlphaFoldDB" id="A0A9D1Y1S4"/>
<feature type="compositionally biased region" description="Basic and acidic residues" evidence="1">
    <location>
        <begin position="1"/>
        <end position="10"/>
    </location>
</feature>
<dbReference type="SUPFAM" id="SSF51004">
    <property type="entry name" value="C-terminal (heme d1) domain of cytochrome cd1-nitrite reductase"/>
    <property type="match status" value="1"/>
</dbReference>
<evidence type="ECO:0000313" key="3">
    <source>
        <dbReference type="EMBL" id="HIX95643.1"/>
    </source>
</evidence>
<evidence type="ECO:0000256" key="1">
    <source>
        <dbReference type="SAM" id="MobiDB-lite"/>
    </source>
</evidence>
<name>A0A9D1Y1S4_9FIRM</name>
<organism evidence="3 4">
    <name type="scientific">Candidatus Gemmiger excrementipullorum</name>
    <dbReference type="NCBI Taxonomy" id="2838610"/>
    <lineage>
        <taxon>Bacteria</taxon>
        <taxon>Bacillati</taxon>
        <taxon>Bacillota</taxon>
        <taxon>Clostridia</taxon>
        <taxon>Eubacteriales</taxon>
        <taxon>Gemmiger</taxon>
    </lineage>
</organism>
<feature type="region of interest" description="Disordered" evidence="1">
    <location>
        <begin position="1"/>
        <end position="66"/>
    </location>
</feature>
<dbReference type="Proteomes" id="UP000886751">
    <property type="component" value="Unassembled WGS sequence"/>
</dbReference>
<dbReference type="Pfam" id="PF18975">
    <property type="entry name" value="DUF5711"/>
    <property type="match status" value="1"/>
</dbReference>
<feature type="transmembrane region" description="Helical" evidence="2">
    <location>
        <begin position="83"/>
        <end position="111"/>
    </location>
</feature>
<keyword evidence="2" id="KW-0812">Transmembrane</keyword>
<reference evidence="3" key="2">
    <citation type="submission" date="2021-04" db="EMBL/GenBank/DDBJ databases">
        <authorList>
            <person name="Gilroy R."/>
        </authorList>
    </citation>
    <scope>NUCLEOTIDE SEQUENCE</scope>
    <source>
        <strain evidence="3">ChiHecec2B26-7398</strain>
    </source>
</reference>
<accession>A0A9D1Y1S4</accession>
<gene>
    <name evidence="3" type="ORF">H9846_09320</name>
</gene>
<evidence type="ECO:0008006" key="5">
    <source>
        <dbReference type="Google" id="ProtNLM"/>
    </source>
</evidence>
<proteinExistence type="predicted"/>
<reference evidence="3" key="1">
    <citation type="journal article" date="2021" name="PeerJ">
        <title>Extensive microbial diversity within the chicken gut microbiome revealed by metagenomics and culture.</title>
        <authorList>
            <person name="Gilroy R."/>
            <person name="Ravi A."/>
            <person name="Getino M."/>
            <person name="Pursley I."/>
            <person name="Horton D.L."/>
            <person name="Alikhan N.F."/>
            <person name="Baker D."/>
            <person name="Gharbi K."/>
            <person name="Hall N."/>
            <person name="Watson M."/>
            <person name="Adriaenssens E.M."/>
            <person name="Foster-Nyarko E."/>
            <person name="Jarju S."/>
            <person name="Secka A."/>
            <person name="Antonio M."/>
            <person name="Oren A."/>
            <person name="Chaudhuri R.R."/>
            <person name="La Ragione R."/>
            <person name="Hildebrand F."/>
            <person name="Pallen M.J."/>
        </authorList>
    </citation>
    <scope>NUCLEOTIDE SEQUENCE</scope>
    <source>
        <strain evidence="3">ChiHecec2B26-7398</strain>
    </source>
</reference>
<dbReference type="InterPro" id="IPR011048">
    <property type="entry name" value="Haem_d1_sf"/>
</dbReference>
<keyword evidence="2" id="KW-0472">Membrane</keyword>
<keyword evidence="2" id="KW-1133">Transmembrane helix</keyword>
<feature type="compositionally biased region" description="Low complexity" evidence="1">
    <location>
        <begin position="47"/>
        <end position="61"/>
    </location>
</feature>
<dbReference type="InterPro" id="IPR043765">
    <property type="entry name" value="DUF5711"/>
</dbReference>
<sequence>MNKAEKERRERRQRMLAREQGHTSTMPVPGTSGDVGLRTPQPVRRTPAGAPPAAGGDAPAAQTQSNLRSLTPLLKQRQRRRGVAVGVAVLVIALAIAVFTGAMSASIALLADSVDSFSLYLQRGNAGWPVDTGISEPLQIEELAGGFVELGAEDVVVYSAYGSRVRTFQPGYARPVLAVGGTRFAVYNRAGGELRVCSRTRDLFTRTFEQGILLCEMSANNTLAVVTEADGYTAQLQIFDPSFRQSYRWQLTQKEGTPIAVGFAPDNRRFAAGTLAARDGQLACSVYFMDTAEETLGPVYTATQGSMLLQLDWQSDDRVVAVFDTYIAVLDPRTAAETARYDFGGATLQSAAPGLRQTALLLNIRGGNSLVTFDEDLTPLAEIPARQAFGVTATDTEVYLLCPNAVECYRYDGVQSWARQDLAAHPLAVLDAAETLVFTGTTAEVLAPPEGAA</sequence>
<evidence type="ECO:0000256" key="2">
    <source>
        <dbReference type="SAM" id="Phobius"/>
    </source>
</evidence>
<dbReference type="EMBL" id="DXEI01000138">
    <property type="protein sequence ID" value="HIX95643.1"/>
    <property type="molecule type" value="Genomic_DNA"/>
</dbReference>
<evidence type="ECO:0000313" key="4">
    <source>
        <dbReference type="Proteomes" id="UP000886751"/>
    </source>
</evidence>